<feature type="transmembrane region" description="Helical" evidence="10">
    <location>
        <begin position="29"/>
        <end position="49"/>
    </location>
</feature>
<evidence type="ECO:0000256" key="1">
    <source>
        <dbReference type="ARBA" id="ARBA00004651"/>
    </source>
</evidence>
<evidence type="ECO:0000256" key="2">
    <source>
        <dbReference type="ARBA" id="ARBA00007822"/>
    </source>
</evidence>
<evidence type="ECO:0000256" key="5">
    <source>
        <dbReference type="ARBA" id="ARBA00022692"/>
    </source>
</evidence>
<accession>A0ABU4DCD9</accession>
<dbReference type="Pfam" id="PF00893">
    <property type="entry name" value="Multi_Drug_Res"/>
    <property type="match status" value="1"/>
</dbReference>
<keyword evidence="12" id="KW-1185">Reference proteome</keyword>
<dbReference type="RefSeq" id="WP_317505362.1">
    <property type="nucleotide sequence ID" value="NZ_JAWLKI010000007.1"/>
</dbReference>
<evidence type="ECO:0000313" key="12">
    <source>
        <dbReference type="Proteomes" id="UP001185779"/>
    </source>
</evidence>
<evidence type="ECO:0000256" key="8">
    <source>
        <dbReference type="ARBA" id="ARBA00023251"/>
    </source>
</evidence>
<keyword evidence="4" id="KW-1003">Cell membrane</keyword>
<sequence length="107" mass="11111">MGYVFVILAIVAEVSATLALRVATDGRPRFYGIVVVGYLIAFVALTVALRQGIPLGVAYGIWAAAGVAATAIAAHFLFRERLTPPRVLAGIGVIVVGVLLVELGAVH</sequence>
<dbReference type="InterPro" id="IPR000390">
    <property type="entry name" value="Small_drug/metabolite_transptr"/>
</dbReference>
<protein>
    <submittedName>
        <fullName evidence="11">SMR family transporter</fullName>
    </submittedName>
</protein>
<comment type="caution">
    <text evidence="11">The sequence shown here is derived from an EMBL/GenBank/DDBJ whole genome shotgun (WGS) entry which is preliminary data.</text>
</comment>
<keyword evidence="8" id="KW-0046">Antibiotic resistance</keyword>
<dbReference type="InterPro" id="IPR045324">
    <property type="entry name" value="Small_multidrug_res"/>
</dbReference>
<keyword evidence="6 10" id="KW-1133">Transmembrane helix</keyword>
<keyword evidence="7 10" id="KW-0472">Membrane</keyword>
<comment type="subcellular location">
    <subcellularLocation>
        <location evidence="1 9">Cell membrane</location>
        <topology evidence="1 9">Multi-pass membrane protein</topology>
    </subcellularLocation>
</comment>
<comment type="similarity">
    <text evidence="2">Belongs to the drug/metabolite transporter (DMT) superfamily. Small multidrug resistance (SMR) (TC 2.A.7.1) family. Mmr subfamily.</text>
</comment>
<dbReference type="Proteomes" id="UP001185779">
    <property type="component" value="Unassembled WGS sequence"/>
</dbReference>
<name>A0ABU4DCD9_9ACTN</name>
<evidence type="ECO:0000256" key="6">
    <source>
        <dbReference type="ARBA" id="ARBA00022989"/>
    </source>
</evidence>
<feature type="transmembrane region" description="Helical" evidence="10">
    <location>
        <begin position="84"/>
        <end position="106"/>
    </location>
</feature>
<organism evidence="11 12">
    <name type="scientific">Gordonia amicalis</name>
    <dbReference type="NCBI Taxonomy" id="89053"/>
    <lineage>
        <taxon>Bacteria</taxon>
        <taxon>Bacillati</taxon>
        <taxon>Actinomycetota</taxon>
        <taxon>Actinomycetes</taxon>
        <taxon>Mycobacteriales</taxon>
        <taxon>Gordoniaceae</taxon>
        <taxon>Gordonia</taxon>
    </lineage>
</organism>
<reference evidence="11 12" key="1">
    <citation type="submission" date="2023-10" db="EMBL/GenBank/DDBJ databases">
        <title>Development of a sustainable strategy for remediation of hydrocarbon-contaminated territories based on the waste exchange concept.</title>
        <authorList>
            <person name="Krivoruchko A."/>
        </authorList>
    </citation>
    <scope>NUCLEOTIDE SEQUENCE [LARGE SCALE GENOMIC DNA]</scope>
    <source>
        <strain evidence="11 12">IEGM 1266</strain>
    </source>
</reference>
<evidence type="ECO:0000256" key="9">
    <source>
        <dbReference type="RuleBase" id="RU003942"/>
    </source>
</evidence>
<evidence type="ECO:0000256" key="7">
    <source>
        <dbReference type="ARBA" id="ARBA00023136"/>
    </source>
</evidence>
<dbReference type="PANTHER" id="PTHR30561">
    <property type="entry name" value="SMR FAMILY PROTON-DEPENDENT DRUG EFFLUX TRANSPORTER SUGE"/>
    <property type="match status" value="1"/>
</dbReference>
<evidence type="ECO:0000313" key="11">
    <source>
        <dbReference type="EMBL" id="MDV6307377.1"/>
    </source>
</evidence>
<dbReference type="EMBL" id="JAWLKI010000007">
    <property type="protein sequence ID" value="MDV6307377.1"/>
    <property type="molecule type" value="Genomic_DNA"/>
</dbReference>
<keyword evidence="5 9" id="KW-0812">Transmembrane</keyword>
<evidence type="ECO:0000256" key="3">
    <source>
        <dbReference type="ARBA" id="ARBA00022448"/>
    </source>
</evidence>
<keyword evidence="3" id="KW-0813">Transport</keyword>
<proteinExistence type="inferred from homology"/>
<dbReference type="Gene3D" id="1.10.3730.20">
    <property type="match status" value="1"/>
</dbReference>
<dbReference type="PANTHER" id="PTHR30561:SF1">
    <property type="entry name" value="MULTIDRUG TRANSPORTER EMRE"/>
    <property type="match status" value="1"/>
</dbReference>
<evidence type="ECO:0000256" key="10">
    <source>
        <dbReference type="SAM" id="Phobius"/>
    </source>
</evidence>
<evidence type="ECO:0000256" key="4">
    <source>
        <dbReference type="ARBA" id="ARBA00022475"/>
    </source>
</evidence>
<gene>
    <name evidence="11" type="ORF">R3P94_08540</name>
</gene>
<dbReference type="SUPFAM" id="SSF103481">
    <property type="entry name" value="Multidrug resistance efflux transporter EmrE"/>
    <property type="match status" value="1"/>
</dbReference>
<feature type="transmembrane region" description="Helical" evidence="10">
    <location>
        <begin position="56"/>
        <end position="78"/>
    </location>
</feature>
<dbReference type="InterPro" id="IPR037185">
    <property type="entry name" value="EmrE-like"/>
</dbReference>